<reference evidence="1 2" key="1">
    <citation type="journal article" date="2012" name="Nat. Biotechnol.">
        <title>Draft genome sequence of pigeonpea (Cajanus cajan), an orphan legume crop of resource-poor farmers.</title>
        <authorList>
            <person name="Varshney R.K."/>
            <person name="Chen W."/>
            <person name="Li Y."/>
            <person name="Bharti A.K."/>
            <person name="Saxena R.K."/>
            <person name="Schlueter J.A."/>
            <person name="Donoghue M.T."/>
            <person name="Azam S."/>
            <person name="Fan G."/>
            <person name="Whaley A.M."/>
            <person name="Farmer A.D."/>
            <person name="Sheridan J."/>
            <person name="Iwata A."/>
            <person name="Tuteja R."/>
            <person name="Penmetsa R.V."/>
            <person name="Wu W."/>
            <person name="Upadhyaya H.D."/>
            <person name="Yang S.P."/>
            <person name="Shah T."/>
            <person name="Saxena K.B."/>
            <person name="Michael T."/>
            <person name="McCombie W.R."/>
            <person name="Yang B."/>
            <person name="Zhang G."/>
            <person name="Yang H."/>
            <person name="Wang J."/>
            <person name="Spillane C."/>
            <person name="Cook D.R."/>
            <person name="May G.D."/>
            <person name="Xu X."/>
            <person name="Jackson S.A."/>
        </authorList>
    </citation>
    <scope>NUCLEOTIDE SEQUENCE [LARGE SCALE GENOMIC DNA]</scope>
    <source>
        <strain evidence="2">cv. Asha</strain>
    </source>
</reference>
<dbReference type="PANTHER" id="PTHR35046:SF26">
    <property type="entry name" value="RNA-DIRECTED DNA POLYMERASE"/>
    <property type="match status" value="1"/>
</dbReference>
<dbReference type="Proteomes" id="UP000075243">
    <property type="component" value="Chromosome 3"/>
</dbReference>
<protein>
    <submittedName>
        <fullName evidence="1">Uncharacterized protein</fullName>
    </submittedName>
</protein>
<dbReference type="Gramene" id="C.cajan_08823.t">
    <property type="protein sequence ID" value="C.cajan_08823.t.cds1"/>
    <property type="gene ID" value="C.cajan_08823"/>
</dbReference>
<dbReference type="PANTHER" id="PTHR35046">
    <property type="entry name" value="ZINC KNUCKLE (CCHC-TYPE) FAMILY PROTEIN"/>
    <property type="match status" value="1"/>
</dbReference>
<sequence>MGVNSKIKNVYSCDGNLLLIIKLLVRQPCEISTSQRENIFHTRCKILEQICPLIIDSGSRSNCCSTRLVAKLGLTIIPHPKLYKLQLLNEKKDIVVNQQVKVKFSIGNYKDNVLYDIVLMEVCHTLIGRS</sequence>
<name>A0A151TS48_CAJCA</name>
<dbReference type="Gene3D" id="2.40.70.10">
    <property type="entry name" value="Acid Proteases"/>
    <property type="match status" value="1"/>
</dbReference>
<dbReference type="EMBL" id="CM003605">
    <property type="protein sequence ID" value="KYP69875.1"/>
    <property type="molecule type" value="Genomic_DNA"/>
</dbReference>
<dbReference type="InterPro" id="IPR021109">
    <property type="entry name" value="Peptidase_aspartic_dom_sf"/>
</dbReference>
<gene>
    <name evidence="1" type="ORF">KK1_009081</name>
</gene>
<dbReference type="AlphaFoldDB" id="A0A151TS48"/>
<organism evidence="1 2">
    <name type="scientific">Cajanus cajan</name>
    <name type="common">Pigeon pea</name>
    <name type="synonym">Cajanus indicus</name>
    <dbReference type="NCBI Taxonomy" id="3821"/>
    <lineage>
        <taxon>Eukaryota</taxon>
        <taxon>Viridiplantae</taxon>
        <taxon>Streptophyta</taxon>
        <taxon>Embryophyta</taxon>
        <taxon>Tracheophyta</taxon>
        <taxon>Spermatophyta</taxon>
        <taxon>Magnoliopsida</taxon>
        <taxon>eudicotyledons</taxon>
        <taxon>Gunneridae</taxon>
        <taxon>Pentapetalae</taxon>
        <taxon>rosids</taxon>
        <taxon>fabids</taxon>
        <taxon>Fabales</taxon>
        <taxon>Fabaceae</taxon>
        <taxon>Papilionoideae</taxon>
        <taxon>50 kb inversion clade</taxon>
        <taxon>NPAAA clade</taxon>
        <taxon>indigoferoid/millettioid clade</taxon>
        <taxon>Phaseoleae</taxon>
        <taxon>Cajanus</taxon>
    </lineage>
</organism>
<keyword evidence="2" id="KW-1185">Reference proteome</keyword>
<proteinExistence type="predicted"/>
<evidence type="ECO:0000313" key="1">
    <source>
        <dbReference type="EMBL" id="KYP69875.1"/>
    </source>
</evidence>
<dbReference type="CDD" id="cd00303">
    <property type="entry name" value="retropepsin_like"/>
    <property type="match status" value="1"/>
</dbReference>
<evidence type="ECO:0000313" key="2">
    <source>
        <dbReference type="Proteomes" id="UP000075243"/>
    </source>
</evidence>
<accession>A0A151TS48</accession>